<name>A0A6A5W7H9_9PLEO</name>
<proteinExistence type="predicted"/>
<dbReference type="AlphaFoldDB" id="A0A6A5W7H9"/>
<sequence>MPTSHPITKLKPPSTFPEVTAAPLPVTSAVLSDPLAIILVYVLAVISHEHAALFAEVVKPIVFSILSLSGHKYDDFLDYDACEDIVTERTRTVGLVDIDVHRYPWICEGIELQSRSLYRRLLGDVNDIGWDEEFQTRAHRKVSEWRHERPEKERSLIDAMEKVWAASVVQQEQKPDVLLTALARLLKGMPALRHI</sequence>
<protein>
    <submittedName>
        <fullName evidence="1">Uncharacterized protein</fullName>
    </submittedName>
</protein>
<evidence type="ECO:0000313" key="2">
    <source>
        <dbReference type="Proteomes" id="UP000799779"/>
    </source>
</evidence>
<gene>
    <name evidence="1" type="ORF">P154DRAFT_580299</name>
</gene>
<reference evidence="1" key="1">
    <citation type="journal article" date="2020" name="Stud. Mycol.">
        <title>101 Dothideomycetes genomes: a test case for predicting lifestyles and emergence of pathogens.</title>
        <authorList>
            <person name="Haridas S."/>
            <person name="Albert R."/>
            <person name="Binder M."/>
            <person name="Bloem J."/>
            <person name="Labutti K."/>
            <person name="Salamov A."/>
            <person name="Andreopoulos B."/>
            <person name="Baker S."/>
            <person name="Barry K."/>
            <person name="Bills G."/>
            <person name="Bluhm B."/>
            <person name="Cannon C."/>
            <person name="Castanera R."/>
            <person name="Culley D."/>
            <person name="Daum C."/>
            <person name="Ezra D."/>
            <person name="Gonzalez J."/>
            <person name="Henrissat B."/>
            <person name="Kuo A."/>
            <person name="Liang C."/>
            <person name="Lipzen A."/>
            <person name="Lutzoni F."/>
            <person name="Magnuson J."/>
            <person name="Mondo S."/>
            <person name="Nolan M."/>
            <person name="Ohm R."/>
            <person name="Pangilinan J."/>
            <person name="Park H.-J."/>
            <person name="Ramirez L."/>
            <person name="Alfaro M."/>
            <person name="Sun H."/>
            <person name="Tritt A."/>
            <person name="Yoshinaga Y."/>
            <person name="Zwiers L.-H."/>
            <person name="Turgeon B."/>
            <person name="Goodwin S."/>
            <person name="Spatafora J."/>
            <person name="Crous P."/>
            <person name="Grigoriev I."/>
        </authorList>
    </citation>
    <scope>NUCLEOTIDE SEQUENCE</scope>
    <source>
        <strain evidence="1">CBS 123094</strain>
    </source>
</reference>
<accession>A0A6A5W7H9</accession>
<evidence type="ECO:0000313" key="1">
    <source>
        <dbReference type="EMBL" id="KAF1996051.1"/>
    </source>
</evidence>
<dbReference type="EMBL" id="ML977630">
    <property type="protein sequence ID" value="KAF1996051.1"/>
    <property type="molecule type" value="Genomic_DNA"/>
</dbReference>
<keyword evidence="2" id="KW-1185">Reference proteome</keyword>
<dbReference type="Proteomes" id="UP000799779">
    <property type="component" value="Unassembled WGS sequence"/>
</dbReference>
<organism evidence="1 2">
    <name type="scientific">Amniculicola lignicola CBS 123094</name>
    <dbReference type="NCBI Taxonomy" id="1392246"/>
    <lineage>
        <taxon>Eukaryota</taxon>
        <taxon>Fungi</taxon>
        <taxon>Dikarya</taxon>
        <taxon>Ascomycota</taxon>
        <taxon>Pezizomycotina</taxon>
        <taxon>Dothideomycetes</taxon>
        <taxon>Pleosporomycetidae</taxon>
        <taxon>Pleosporales</taxon>
        <taxon>Amniculicolaceae</taxon>
        <taxon>Amniculicola</taxon>
    </lineage>
</organism>